<feature type="signal peptide" evidence="2">
    <location>
        <begin position="1"/>
        <end position="16"/>
    </location>
</feature>
<proteinExistence type="predicted"/>
<keyword evidence="4" id="KW-1185">Reference proteome</keyword>
<protein>
    <recommendedName>
        <fullName evidence="5">Infection structure specific protein</fullName>
    </recommendedName>
</protein>
<dbReference type="EMBL" id="LKEA01000004">
    <property type="protein sequence ID" value="ROW09756.1"/>
    <property type="molecule type" value="Genomic_DNA"/>
</dbReference>
<gene>
    <name evidence="3" type="ORF">VMCG_02148</name>
</gene>
<evidence type="ECO:0000313" key="4">
    <source>
        <dbReference type="Proteomes" id="UP000283895"/>
    </source>
</evidence>
<sequence>MYSQLLIAALAASVSANVVVPGHLPMRRELQNLARQTDSAASPSGTAASDADCEMLLMSMAATIPTPAPALESYEETYSATDPCSYSVPKSLSGDYDDYTSSVYSWYSASSVAVYSILSECPQYADETAGIAVCSTATGLAAGGSGSSTSVSSAGSSATTTGSASGSSAATGSSGSSSSSSTGTASGSSASASASGSGATAREIGIVGAVLAGVLGVAVAL</sequence>
<evidence type="ECO:0000256" key="2">
    <source>
        <dbReference type="SAM" id="SignalP"/>
    </source>
</evidence>
<accession>A0A423X1K1</accession>
<evidence type="ECO:0008006" key="5">
    <source>
        <dbReference type="Google" id="ProtNLM"/>
    </source>
</evidence>
<dbReference type="Proteomes" id="UP000283895">
    <property type="component" value="Unassembled WGS sequence"/>
</dbReference>
<dbReference type="STRING" id="356882.A0A423X1K1"/>
<organism evidence="3 4">
    <name type="scientific">Cytospora schulzeri</name>
    <dbReference type="NCBI Taxonomy" id="448051"/>
    <lineage>
        <taxon>Eukaryota</taxon>
        <taxon>Fungi</taxon>
        <taxon>Dikarya</taxon>
        <taxon>Ascomycota</taxon>
        <taxon>Pezizomycotina</taxon>
        <taxon>Sordariomycetes</taxon>
        <taxon>Sordariomycetidae</taxon>
        <taxon>Diaporthales</taxon>
        <taxon>Cytosporaceae</taxon>
        <taxon>Cytospora</taxon>
    </lineage>
</organism>
<name>A0A423X1K1_9PEZI</name>
<dbReference type="OrthoDB" id="3561078at2759"/>
<evidence type="ECO:0000256" key="1">
    <source>
        <dbReference type="SAM" id="MobiDB-lite"/>
    </source>
</evidence>
<feature type="region of interest" description="Disordered" evidence="1">
    <location>
        <begin position="151"/>
        <end position="187"/>
    </location>
</feature>
<comment type="caution">
    <text evidence="3">The sequence shown here is derived from an EMBL/GenBank/DDBJ whole genome shotgun (WGS) entry which is preliminary data.</text>
</comment>
<reference evidence="3 4" key="1">
    <citation type="submission" date="2015-09" db="EMBL/GenBank/DDBJ databases">
        <title>Host preference determinants of Valsa canker pathogens revealed by comparative genomics.</title>
        <authorList>
            <person name="Yin Z."/>
            <person name="Huang L."/>
        </authorList>
    </citation>
    <scope>NUCLEOTIDE SEQUENCE [LARGE SCALE GENOMIC DNA]</scope>
    <source>
        <strain evidence="3 4">03-1</strain>
    </source>
</reference>
<evidence type="ECO:0000313" key="3">
    <source>
        <dbReference type="EMBL" id="ROW09756.1"/>
    </source>
</evidence>
<dbReference type="AlphaFoldDB" id="A0A423X1K1"/>
<keyword evidence="2" id="KW-0732">Signal</keyword>
<feature type="chain" id="PRO_5019498422" description="Infection structure specific protein" evidence="2">
    <location>
        <begin position="17"/>
        <end position="221"/>
    </location>
</feature>